<evidence type="ECO:0000256" key="14">
    <source>
        <dbReference type="ARBA" id="ARBA00023242"/>
    </source>
</evidence>
<evidence type="ECO:0000256" key="16">
    <source>
        <dbReference type="ARBA" id="ARBA00023295"/>
    </source>
</evidence>
<keyword evidence="8" id="KW-0378">Hydrolase</keyword>
<evidence type="ECO:0000256" key="6">
    <source>
        <dbReference type="ARBA" id="ARBA00022763"/>
    </source>
</evidence>
<evidence type="ECO:0000256" key="20">
    <source>
        <dbReference type="ARBA" id="ARBA00076845"/>
    </source>
</evidence>
<keyword evidence="6" id="KW-0227">DNA damage</keyword>
<keyword evidence="15" id="KW-0511">Multifunctional enzyme</keyword>
<dbReference type="PANTHER" id="PTHR22993:SF29">
    <property type="entry name" value="ENDONUCLEASE 8-LIKE 2"/>
    <property type="match status" value="1"/>
</dbReference>
<evidence type="ECO:0000256" key="7">
    <source>
        <dbReference type="ARBA" id="ARBA00022771"/>
    </source>
</evidence>
<evidence type="ECO:0000256" key="11">
    <source>
        <dbReference type="ARBA" id="ARBA00023125"/>
    </source>
</evidence>
<keyword evidence="16" id="KW-0326">Glycosidase</keyword>
<accession>A0A670ZFM7</accession>
<comment type="subcellular location">
    <subcellularLocation>
        <location evidence="1">Nucleus</location>
    </subcellularLocation>
</comment>
<comment type="function">
    <text evidence="17">Involved in base excision repair of DNA damaged by oxidation or by mutagenic agents. Has DNA glycosylase activity towards 5-hydroxyuracil and other oxidized derivatives of cytosine with a preference for mismatched double-stranded DNA (DNA bubbles). Has low or no DNA glycosylase activity towards thymine glycol, 2-hydroxyadenine, hypoxanthine and 8-oxoguanine. Has AP (apurinic/apyrimidinic) lyase activity and introduces nicks in the DNA strand. Cleaves the DNA backbone by beta-delta elimination to generate a single-strand break at the site of the removed base with both 3'- and 5'-phosphates.</text>
</comment>
<dbReference type="Pfam" id="PF06831">
    <property type="entry name" value="H2TH"/>
    <property type="match status" value="1"/>
</dbReference>
<evidence type="ECO:0000313" key="26">
    <source>
        <dbReference type="Proteomes" id="UP000472273"/>
    </source>
</evidence>
<keyword evidence="14" id="KW-0539">Nucleus</keyword>
<dbReference type="Proteomes" id="UP000472273">
    <property type="component" value="Unplaced"/>
</dbReference>
<dbReference type="Gene3D" id="1.10.8.50">
    <property type="match status" value="1"/>
</dbReference>
<dbReference type="SMART" id="SM01232">
    <property type="entry name" value="H2TH"/>
    <property type="match status" value="1"/>
</dbReference>
<dbReference type="FunFam" id="1.10.8.50:FF:000010">
    <property type="entry name" value="endonuclease 8-like 2"/>
    <property type="match status" value="1"/>
</dbReference>
<comment type="subunit">
    <text evidence="18">Binds EP300.</text>
</comment>
<name>A0A670ZFM7_PSETE</name>
<keyword evidence="26" id="KW-1185">Reference proteome</keyword>
<evidence type="ECO:0000256" key="22">
    <source>
        <dbReference type="ARBA" id="ARBA00082923"/>
    </source>
</evidence>
<evidence type="ECO:0000256" key="17">
    <source>
        <dbReference type="ARBA" id="ARBA00056755"/>
    </source>
</evidence>
<dbReference type="EC" id="4.2.99.18" evidence="3"/>
<gene>
    <name evidence="25" type="primary">NEIL2</name>
</gene>
<evidence type="ECO:0000256" key="19">
    <source>
        <dbReference type="ARBA" id="ARBA00073167"/>
    </source>
</evidence>
<reference evidence="25" key="1">
    <citation type="submission" date="2025-08" db="UniProtKB">
        <authorList>
            <consortium name="Ensembl"/>
        </authorList>
    </citation>
    <scope>IDENTIFICATION</scope>
</reference>
<dbReference type="GeneTree" id="ENSGT00940000153230"/>
<dbReference type="GO" id="GO:0019104">
    <property type="term" value="F:DNA N-glycosylase activity"/>
    <property type="evidence" value="ECO:0007669"/>
    <property type="project" value="InterPro"/>
</dbReference>
<dbReference type="InterPro" id="IPR012319">
    <property type="entry name" value="FPG_cat"/>
</dbReference>
<keyword evidence="11" id="KW-0238">DNA-binding</keyword>
<keyword evidence="4" id="KW-0597">Phosphoprotein</keyword>
<dbReference type="GO" id="GO:0005654">
    <property type="term" value="C:nucleoplasm"/>
    <property type="evidence" value="ECO:0007669"/>
    <property type="project" value="Ensembl"/>
</dbReference>
<keyword evidence="5" id="KW-0479">Metal-binding</keyword>
<dbReference type="GO" id="GO:0006284">
    <property type="term" value="P:base-excision repair"/>
    <property type="evidence" value="ECO:0007669"/>
    <property type="project" value="InterPro"/>
</dbReference>
<evidence type="ECO:0000256" key="2">
    <source>
        <dbReference type="ARBA" id="ARBA00009409"/>
    </source>
</evidence>
<dbReference type="OMA" id="LTWWCPH"/>
<keyword evidence="13" id="KW-0456">Lyase</keyword>
<dbReference type="GeneID" id="113446351"/>
<evidence type="ECO:0000256" key="10">
    <source>
        <dbReference type="ARBA" id="ARBA00022990"/>
    </source>
</evidence>
<evidence type="ECO:0000256" key="5">
    <source>
        <dbReference type="ARBA" id="ARBA00022723"/>
    </source>
</evidence>
<dbReference type="InterPro" id="IPR010979">
    <property type="entry name" value="Ribosomal_uS13-like_H2TH"/>
</dbReference>
<dbReference type="InterPro" id="IPR015886">
    <property type="entry name" value="H2TH_FPG"/>
</dbReference>
<keyword evidence="10" id="KW-0007">Acetylation</keyword>
<dbReference type="GO" id="GO:0008270">
    <property type="term" value="F:zinc ion binding"/>
    <property type="evidence" value="ECO:0007669"/>
    <property type="project" value="UniProtKB-KW"/>
</dbReference>
<dbReference type="GO" id="GO:0072686">
    <property type="term" value="C:mitotic spindle"/>
    <property type="evidence" value="ECO:0007669"/>
    <property type="project" value="Ensembl"/>
</dbReference>
<dbReference type="SMART" id="SM00898">
    <property type="entry name" value="Fapy_DNA_glyco"/>
    <property type="match status" value="1"/>
</dbReference>
<dbReference type="AlphaFoldDB" id="A0A670ZFM7"/>
<dbReference type="CTD" id="252969"/>
<dbReference type="Ensembl" id="ENSPTXT00000021412.1">
    <property type="protein sequence ID" value="ENSPTXP00000020776.1"/>
    <property type="gene ID" value="ENSPTXG00000014372.1"/>
</dbReference>
<proteinExistence type="inferred from homology"/>
<feature type="domain" description="Formamidopyrimidine-DNA glycosylase catalytic" evidence="24">
    <location>
        <begin position="2"/>
        <end position="180"/>
    </location>
</feature>
<reference evidence="25" key="2">
    <citation type="submission" date="2025-09" db="UniProtKB">
        <authorList>
            <consortium name="Ensembl"/>
        </authorList>
    </citation>
    <scope>IDENTIFICATION</scope>
</reference>
<evidence type="ECO:0000256" key="1">
    <source>
        <dbReference type="ARBA" id="ARBA00004123"/>
    </source>
</evidence>
<dbReference type="GO" id="GO:0003684">
    <property type="term" value="F:damaged DNA binding"/>
    <property type="evidence" value="ECO:0007669"/>
    <property type="project" value="InterPro"/>
</dbReference>
<keyword evidence="12" id="KW-0234">DNA repair</keyword>
<evidence type="ECO:0000256" key="13">
    <source>
        <dbReference type="ARBA" id="ARBA00023239"/>
    </source>
</evidence>
<evidence type="ECO:0000256" key="12">
    <source>
        <dbReference type="ARBA" id="ARBA00023204"/>
    </source>
</evidence>
<dbReference type="GO" id="GO:0140078">
    <property type="term" value="F:class I DNA-(apurinic or apyrimidinic site) endonuclease activity"/>
    <property type="evidence" value="ECO:0007669"/>
    <property type="project" value="UniProtKB-EC"/>
</dbReference>
<evidence type="ECO:0000256" key="15">
    <source>
        <dbReference type="ARBA" id="ARBA00023268"/>
    </source>
</evidence>
<dbReference type="PROSITE" id="PS51068">
    <property type="entry name" value="FPG_CAT"/>
    <property type="match status" value="1"/>
</dbReference>
<evidence type="ECO:0000313" key="25">
    <source>
        <dbReference type="Ensembl" id="ENSPTXP00000020776.1"/>
    </source>
</evidence>
<comment type="similarity">
    <text evidence="2">Belongs to the FPG family.</text>
</comment>
<sequence length="331" mass="37621">MPEGPSVKKFQLLCSPYIGKMVSKVGGSTRQINPDDLKTLTLWDIQVHGKNLFLAFGTKEKIMPSHDSVSSDLSEQKLEMPGSSSFLQGQKENEVEMYNPECYQQEESASRLASDMDINNGQSWKWLRFHFGLYGSMRANEFARANKANKRGDWRDPIPRLVLHFDAGSFLVFYNCRIQQCSSPSTDPATDILSLEFDREQALEVLAKDTPVCYILLNQSYFSGIGNIIKNESLYLARIHPLSLGSSLESTDLKSLLDHVVQFSLAWLHNKLGRQRLQLQIYMKDKCPKGHEVKKATFGPPDGLKRLTWWCPQCQPRVPPEEMDMPLEQGT</sequence>
<dbReference type="GO" id="GO:0008017">
    <property type="term" value="F:microtubule binding"/>
    <property type="evidence" value="ECO:0007669"/>
    <property type="project" value="Ensembl"/>
</dbReference>
<evidence type="ECO:0000259" key="24">
    <source>
        <dbReference type="PROSITE" id="PS51068"/>
    </source>
</evidence>
<evidence type="ECO:0000256" key="21">
    <source>
        <dbReference type="ARBA" id="ARBA00081875"/>
    </source>
</evidence>
<evidence type="ECO:0000256" key="18">
    <source>
        <dbReference type="ARBA" id="ARBA00062783"/>
    </source>
</evidence>
<evidence type="ECO:0000256" key="9">
    <source>
        <dbReference type="ARBA" id="ARBA00022833"/>
    </source>
</evidence>
<keyword evidence="7" id="KW-0863">Zinc-finger</keyword>
<organism evidence="25 26">
    <name type="scientific">Pseudonaja textilis</name>
    <name type="common">Eastern brown snake</name>
    <dbReference type="NCBI Taxonomy" id="8673"/>
    <lineage>
        <taxon>Eukaryota</taxon>
        <taxon>Metazoa</taxon>
        <taxon>Chordata</taxon>
        <taxon>Craniata</taxon>
        <taxon>Vertebrata</taxon>
        <taxon>Euteleostomi</taxon>
        <taxon>Lepidosauria</taxon>
        <taxon>Squamata</taxon>
        <taxon>Bifurcata</taxon>
        <taxon>Unidentata</taxon>
        <taxon>Episquamata</taxon>
        <taxon>Toxicofera</taxon>
        <taxon>Serpentes</taxon>
        <taxon>Colubroidea</taxon>
        <taxon>Elapidae</taxon>
        <taxon>Hydrophiinae</taxon>
        <taxon>Pseudonaja</taxon>
    </lineage>
</organism>
<evidence type="ECO:0000256" key="4">
    <source>
        <dbReference type="ARBA" id="ARBA00022553"/>
    </source>
</evidence>
<protein>
    <recommendedName>
        <fullName evidence="19">Endonuclease 8-like 2</fullName>
        <ecNumber evidence="3">4.2.99.18</ecNumber>
    </recommendedName>
    <alternativeName>
        <fullName evidence="21">DNA glycosylase/AP lyase Neil2</fullName>
    </alternativeName>
    <alternativeName>
        <fullName evidence="20">DNA-(apurinic or apyrimidinic site) lyase Neil2</fullName>
    </alternativeName>
    <alternativeName>
        <fullName evidence="23">Endonuclease VIII-like 2</fullName>
    </alternativeName>
    <alternativeName>
        <fullName evidence="22">Nei-like protein 2</fullName>
    </alternativeName>
</protein>
<evidence type="ECO:0000256" key="8">
    <source>
        <dbReference type="ARBA" id="ARBA00022801"/>
    </source>
</evidence>
<dbReference type="PANTHER" id="PTHR22993">
    <property type="entry name" value="FORMAMIDOPYRIMIDINE-DNA GLYCOSYLASE"/>
    <property type="match status" value="1"/>
</dbReference>
<dbReference type="GO" id="GO:0005737">
    <property type="term" value="C:cytoplasm"/>
    <property type="evidence" value="ECO:0007669"/>
    <property type="project" value="Ensembl"/>
</dbReference>
<dbReference type="RefSeq" id="XP_026571761.1">
    <property type="nucleotide sequence ID" value="XM_026715976.1"/>
</dbReference>
<evidence type="ECO:0000256" key="23">
    <source>
        <dbReference type="ARBA" id="ARBA00083340"/>
    </source>
</evidence>
<dbReference type="InterPro" id="IPR035937">
    <property type="entry name" value="FPG_N"/>
</dbReference>
<dbReference type="SUPFAM" id="SSF81624">
    <property type="entry name" value="N-terminal domain of MutM-like DNA repair proteins"/>
    <property type="match status" value="1"/>
</dbReference>
<evidence type="ECO:0000256" key="3">
    <source>
        <dbReference type="ARBA" id="ARBA00012720"/>
    </source>
</evidence>
<dbReference type="SUPFAM" id="SSF46946">
    <property type="entry name" value="S13-like H2TH domain"/>
    <property type="match status" value="1"/>
</dbReference>
<keyword evidence="9" id="KW-0862">Zinc</keyword>